<dbReference type="EMBL" id="JAGFNK010000283">
    <property type="protein sequence ID" value="KAI9454100.1"/>
    <property type="molecule type" value="Genomic_DNA"/>
</dbReference>
<reference evidence="1" key="1">
    <citation type="submission" date="2021-03" db="EMBL/GenBank/DDBJ databases">
        <title>Evolutionary priming and transition to the ectomycorrhizal habit in an iconic lineage of mushroom-forming fungi: is preadaptation a requirement?</title>
        <authorList>
            <consortium name="DOE Joint Genome Institute"/>
            <person name="Looney B.P."/>
            <person name="Miyauchi S."/>
            <person name="Morin E."/>
            <person name="Drula E."/>
            <person name="Courty P.E."/>
            <person name="Chicoki N."/>
            <person name="Fauchery L."/>
            <person name="Kohler A."/>
            <person name="Kuo A."/>
            <person name="LaButti K."/>
            <person name="Pangilinan J."/>
            <person name="Lipzen A."/>
            <person name="Riley R."/>
            <person name="Andreopoulos W."/>
            <person name="He G."/>
            <person name="Johnson J."/>
            <person name="Barry K.W."/>
            <person name="Grigoriev I.V."/>
            <person name="Nagy L."/>
            <person name="Hibbett D."/>
            <person name="Henrissat B."/>
            <person name="Matheny P.B."/>
            <person name="Labbe J."/>
            <person name="Martin A.F."/>
        </authorList>
    </citation>
    <scope>NUCLEOTIDE SEQUENCE</scope>
    <source>
        <strain evidence="1">BPL698</strain>
    </source>
</reference>
<accession>A0ACC0TYX7</accession>
<proteinExistence type="predicted"/>
<dbReference type="Proteomes" id="UP001207468">
    <property type="component" value="Unassembled WGS sequence"/>
</dbReference>
<sequence>MVAEGFQGASAATYPFRGQLIVLDARSIEPWVVWVGIAGAHKNSQDWGVQGDRGVAQVGIHLTALLVDQAMWGGACAQAYHAVSCGQEKLPAPRPPTSTTTKPDVLSPRLAPLSTGIPATRDQVVMWDRISRNVHHGDDSAREKGARGYDGGNGGGGNGYFLPVCPMQKLSIRVPLWEPRHENVFISVPGDDKDDMRLLELEEEGGEKKSVSRDCVVRMHFYRGWETRIIME</sequence>
<name>A0ACC0TYX7_9AGAM</name>
<protein>
    <submittedName>
        <fullName evidence="1">Uncharacterized protein</fullName>
    </submittedName>
</protein>
<gene>
    <name evidence="1" type="ORF">F5148DRAFT_1370102</name>
</gene>
<organism evidence="1 2">
    <name type="scientific">Russula earlei</name>
    <dbReference type="NCBI Taxonomy" id="71964"/>
    <lineage>
        <taxon>Eukaryota</taxon>
        <taxon>Fungi</taxon>
        <taxon>Dikarya</taxon>
        <taxon>Basidiomycota</taxon>
        <taxon>Agaricomycotina</taxon>
        <taxon>Agaricomycetes</taxon>
        <taxon>Russulales</taxon>
        <taxon>Russulaceae</taxon>
        <taxon>Russula</taxon>
    </lineage>
</organism>
<evidence type="ECO:0000313" key="2">
    <source>
        <dbReference type="Proteomes" id="UP001207468"/>
    </source>
</evidence>
<comment type="caution">
    <text evidence="1">The sequence shown here is derived from an EMBL/GenBank/DDBJ whole genome shotgun (WGS) entry which is preliminary data.</text>
</comment>
<keyword evidence="2" id="KW-1185">Reference proteome</keyword>
<evidence type="ECO:0000313" key="1">
    <source>
        <dbReference type="EMBL" id="KAI9454100.1"/>
    </source>
</evidence>